<name>A0ABN7SX60_OIKDI</name>
<reference evidence="2 3" key="1">
    <citation type="submission" date="2021-04" db="EMBL/GenBank/DDBJ databases">
        <authorList>
            <person name="Bliznina A."/>
        </authorList>
    </citation>
    <scope>NUCLEOTIDE SEQUENCE [LARGE SCALE GENOMIC DNA]</scope>
</reference>
<evidence type="ECO:0000256" key="1">
    <source>
        <dbReference type="SAM" id="Coils"/>
    </source>
</evidence>
<sequence length="264" mass="30453">MCLCRIWSELERSKSQQSAVPGQLKELTKLHKETVEKHKAEISSKDDQIKDLTQKVQQVKVRCQTLTNHQRVLKEHSLGKRIKQIPAAVHSDEIPKGPTVKLESKETLTEIKNLKEKINILEQTVARKEEQIDQLHGACETLRNENENLQKSIVSGEVEVKRNIERDSLDLEAHDTASNVQIQTLEREKALAQEHLDECRKELSSFIERFDRTSSDELLADDLRSLRAVLQAQIQGRSKDTKRFQQLLEQNRLAFLEAIQLLQK</sequence>
<protein>
    <submittedName>
        <fullName evidence="2">Oidioi.mRNA.OKI2018_I69.chr1.g2652.t1.cds</fullName>
    </submittedName>
</protein>
<accession>A0ABN7SX60</accession>
<organism evidence="2 3">
    <name type="scientific">Oikopleura dioica</name>
    <name type="common">Tunicate</name>
    <dbReference type="NCBI Taxonomy" id="34765"/>
    <lineage>
        <taxon>Eukaryota</taxon>
        <taxon>Metazoa</taxon>
        <taxon>Chordata</taxon>
        <taxon>Tunicata</taxon>
        <taxon>Appendicularia</taxon>
        <taxon>Copelata</taxon>
        <taxon>Oikopleuridae</taxon>
        <taxon>Oikopleura</taxon>
    </lineage>
</organism>
<evidence type="ECO:0000313" key="3">
    <source>
        <dbReference type="Proteomes" id="UP001158576"/>
    </source>
</evidence>
<proteinExistence type="predicted"/>
<feature type="coiled-coil region" evidence="1">
    <location>
        <begin position="35"/>
        <end position="69"/>
    </location>
</feature>
<keyword evidence="3" id="KW-1185">Reference proteome</keyword>
<evidence type="ECO:0000313" key="2">
    <source>
        <dbReference type="EMBL" id="CAG5106033.1"/>
    </source>
</evidence>
<feature type="coiled-coil region" evidence="1">
    <location>
        <begin position="104"/>
        <end position="202"/>
    </location>
</feature>
<dbReference type="EMBL" id="OU015566">
    <property type="protein sequence ID" value="CAG5106033.1"/>
    <property type="molecule type" value="Genomic_DNA"/>
</dbReference>
<dbReference type="Proteomes" id="UP001158576">
    <property type="component" value="Chromosome 1"/>
</dbReference>
<gene>
    <name evidence="2" type="ORF">OKIOD_LOCUS11417</name>
</gene>
<keyword evidence="1" id="KW-0175">Coiled coil</keyword>